<evidence type="ECO:0000256" key="5">
    <source>
        <dbReference type="ARBA" id="ARBA00022825"/>
    </source>
</evidence>
<keyword evidence="4 6" id="KW-0378">Hydrolase</keyword>
<dbReference type="InterPro" id="IPR000209">
    <property type="entry name" value="Peptidase_S8/S53_dom"/>
</dbReference>
<dbReference type="InterPro" id="IPR008979">
    <property type="entry name" value="Galactose-bd-like_sf"/>
</dbReference>
<evidence type="ECO:0000256" key="6">
    <source>
        <dbReference type="PROSITE-ProRule" id="PRU01240"/>
    </source>
</evidence>
<evidence type="ECO:0000259" key="7">
    <source>
        <dbReference type="Pfam" id="PF00082"/>
    </source>
</evidence>
<keyword evidence="10" id="KW-1185">Reference proteome</keyword>
<feature type="active site" description="Charge relay system" evidence="6">
    <location>
        <position position="410"/>
    </location>
</feature>
<evidence type="ECO:0000256" key="3">
    <source>
        <dbReference type="ARBA" id="ARBA00022729"/>
    </source>
</evidence>
<evidence type="ECO:0000313" key="10">
    <source>
        <dbReference type="Proteomes" id="UP000267524"/>
    </source>
</evidence>
<dbReference type="PROSITE" id="PS51892">
    <property type="entry name" value="SUBTILASE"/>
    <property type="match status" value="1"/>
</dbReference>
<keyword evidence="3" id="KW-0732">Signal</keyword>
<dbReference type="InterPro" id="IPR026444">
    <property type="entry name" value="Secre_tail"/>
</dbReference>
<sequence length="708" mass="77608">MKKIIILLSSFMLGNLFSQWTPVTLEKKNNEKLSKELELSRKKNLAMFDAYVARNYGSQKDSKERKEIEAKRNKLAGFALGKPYFFEKRDIRQGYNSNADIVNSGGISGLTGSFNGEGIKYTVFDGGRVYESHTAFNNLPNRIINKEDDLVDYDPHATAVSGFIGSKSIVETATDPDNNQPLTTNAKGIAENSLIDSYTFESTILPGDVSQKDVFQKIMTAQAKISNHSYGADLGWSLSKKDDGTLILLWNGNFQSPANYIDLQGTYLEDDKKFDQIVYNNPSYIIVKAAGNEYQIFSKQSNSLPKYYNEGNTQFQSTDILPPDNCAQGYDCISDGLAKNIIVVGASDIIASNNFRYVSSSDVVHSSYSNVGPRDDGGIKPDITAVGTNVLFPSTSEIGSSEWKVDSGTSFSTPIVTGIIGLWAQIHQQLFNNTELNAASAKTLMIHSAAEAGNIGPDPIFGWGLIDAKKGAEMLVGKANNSVIFNDETLNSGVANTKMVKASGNTPLKVTLSWIDPASNVPENAEDLINNKNSKLINDLDVRIIDMTTNTVYYPWKLDPNNPLSPALKSDNTVDNVEQVIIDTPVTGRDYKIQITNKGNLVNNDGNSAPQNYSIMVSGYSEEVLGTKEVSNLTSIAIVPSVTKDFVNILKAPKKSAFNIYDLSGKRLRNGIINNENESIDLSSYPKGIYIIEIKSDKDTISKKVIKQ</sequence>
<feature type="active site" description="Charge relay system" evidence="6">
    <location>
        <position position="156"/>
    </location>
</feature>
<dbReference type="AlphaFoldDB" id="A0A3M7LHX8"/>
<keyword evidence="5 6" id="KW-0720">Serine protease</keyword>
<dbReference type="PRINTS" id="PR00723">
    <property type="entry name" value="SUBTILISIN"/>
</dbReference>
<dbReference type="PANTHER" id="PTHR43399">
    <property type="entry name" value="SUBTILISIN-RELATED"/>
    <property type="match status" value="1"/>
</dbReference>
<dbReference type="InterPro" id="IPR015500">
    <property type="entry name" value="Peptidase_S8_subtilisin-rel"/>
</dbReference>
<proteinExistence type="inferred from homology"/>
<reference evidence="9 10" key="1">
    <citation type="submission" date="2018-08" db="EMBL/GenBank/DDBJ databases">
        <title>Chryseobacterium nematophagum: a novel matrix digesting pathogen of nematodes.</title>
        <authorList>
            <person name="Page A."/>
            <person name="Roberts M."/>
            <person name="Felix M.-A."/>
            <person name="Weir W."/>
        </authorList>
    </citation>
    <scope>NUCLEOTIDE SEQUENCE [LARGE SCALE GENOMIC DNA]</scope>
    <source>
        <strain evidence="9 10">JUb275</strain>
    </source>
</reference>
<dbReference type="Gene3D" id="3.40.50.200">
    <property type="entry name" value="Peptidase S8/S53 domain"/>
    <property type="match status" value="1"/>
</dbReference>
<protein>
    <submittedName>
        <fullName evidence="9">T9SS C-terminal target domain-containing protein</fullName>
    </submittedName>
</protein>
<dbReference type="PROSITE" id="PS00138">
    <property type="entry name" value="SUBTILASE_SER"/>
    <property type="match status" value="1"/>
</dbReference>
<dbReference type="Proteomes" id="UP000267524">
    <property type="component" value="Unassembled WGS sequence"/>
</dbReference>
<dbReference type="PANTHER" id="PTHR43399:SF4">
    <property type="entry name" value="CELL WALL-ASSOCIATED PROTEASE"/>
    <property type="match status" value="1"/>
</dbReference>
<dbReference type="GO" id="GO:0004252">
    <property type="term" value="F:serine-type endopeptidase activity"/>
    <property type="evidence" value="ECO:0007669"/>
    <property type="project" value="UniProtKB-UniRule"/>
</dbReference>
<evidence type="ECO:0000256" key="1">
    <source>
        <dbReference type="ARBA" id="ARBA00011073"/>
    </source>
</evidence>
<name>A0A3M7LHX8_9FLAO</name>
<organism evidence="9 10">
    <name type="scientific">Chryseobacterium nematophagum</name>
    <dbReference type="NCBI Taxonomy" id="2305228"/>
    <lineage>
        <taxon>Bacteria</taxon>
        <taxon>Pseudomonadati</taxon>
        <taxon>Bacteroidota</taxon>
        <taxon>Flavobacteriia</taxon>
        <taxon>Flavobacteriales</taxon>
        <taxon>Weeksellaceae</taxon>
        <taxon>Chryseobacterium group</taxon>
        <taxon>Chryseobacterium</taxon>
    </lineage>
</organism>
<feature type="domain" description="Secretion system C-terminal sorting" evidence="8">
    <location>
        <begin position="643"/>
        <end position="706"/>
    </location>
</feature>
<dbReference type="InterPro" id="IPR036852">
    <property type="entry name" value="Peptidase_S8/S53_dom_sf"/>
</dbReference>
<feature type="domain" description="Peptidase S8/S53" evidence="7">
    <location>
        <begin position="141"/>
        <end position="464"/>
    </location>
</feature>
<dbReference type="Gene3D" id="2.60.120.380">
    <property type="match status" value="1"/>
</dbReference>
<accession>A0A3M7LHX8</accession>
<keyword evidence="2 6" id="KW-0645">Protease</keyword>
<feature type="active site" description="Charge relay system" evidence="6">
    <location>
        <position position="125"/>
    </location>
</feature>
<evidence type="ECO:0000256" key="4">
    <source>
        <dbReference type="ARBA" id="ARBA00022801"/>
    </source>
</evidence>
<evidence type="ECO:0000259" key="8">
    <source>
        <dbReference type="Pfam" id="PF18962"/>
    </source>
</evidence>
<dbReference type="GO" id="GO:0006508">
    <property type="term" value="P:proteolysis"/>
    <property type="evidence" value="ECO:0007669"/>
    <property type="project" value="UniProtKB-KW"/>
</dbReference>
<dbReference type="InterPro" id="IPR023828">
    <property type="entry name" value="Peptidase_S8_Ser-AS"/>
</dbReference>
<dbReference type="Pfam" id="PF18962">
    <property type="entry name" value="Por_Secre_tail"/>
    <property type="match status" value="1"/>
</dbReference>
<dbReference type="EMBL" id="QWIV01000005">
    <property type="protein sequence ID" value="RMZ61216.1"/>
    <property type="molecule type" value="Genomic_DNA"/>
</dbReference>
<dbReference type="RefSeq" id="WP_122546001.1">
    <property type="nucleotide sequence ID" value="NZ_QWIV01000005.1"/>
</dbReference>
<dbReference type="InterPro" id="IPR051048">
    <property type="entry name" value="Peptidase_S8/S53_subtilisin"/>
</dbReference>
<dbReference type="NCBIfam" id="TIGR04183">
    <property type="entry name" value="Por_Secre_tail"/>
    <property type="match status" value="1"/>
</dbReference>
<comment type="similarity">
    <text evidence="1 6">Belongs to the peptidase S8 family.</text>
</comment>
<gene>
    <name evidence="9" type="ORF">D1632_02840</name>
</gene>
<dbReference type="Pfam" id="PF00082">
    <property type="entry name" value="Peptidase_S8"/>
    <property type="match status" value="1"/>
</dbReference>
<dbReference type="SUPFAM" id="SSF49785">
    <property type="entry name" value="Galactose-binding domain-like"/>
    <property type="match status" value="1"/>
</dbReference>
<dbReference type="SUPFAM" id="SSF52743">
    <property type="entry name" value="Subtilisin-like"/>
    <property type="match status" value="1"/>
</dbReference>
<evidence type="ECO:0000313" key="9">
    <source>
        <dbReference type="EMBL" id="RMZ61216.1"/>
    </source>
</evidence>
<evidence type="ECO:0000256" key="2">
    <source>
        <dbReference type="ARBA" id="ARBA00022670"/>
    </source>
</evidence>
<comment type="caution">
    <text evidence="9">The sequence shown here is derived from an EMBL/GenBank/DDBJ whole genome shotgun (WGS) entry which is preliminary data.</text>
</comment>